<dbReference type="AlphaFoldDB" id="A0A645EB32"/>
<comment type="caution">
    <text evidence="1">The sequence shown here is derived from an EMBL/GenBank/DDBJ whole genome shotgun (WGS) entry which is preliminary data.</text>
</comment>
<protein>
    <submittedName>
        <fullName evidence="1">Uncharacterized protein</fullName>
    </submittedName>
</protein>
<reference evidence="1" key="1">
    <citation type="submission" date="2019-08" db="EMBL/GenBank/DDBJ databases">
        <authorList>
            <person name="Kucharzyk K."/>
            <person name="Murdoch R.W."/>
            <person name="Higgins S."/>
            <person name="Loffler F."/>
        </authorList>
    </citation>
    <scope>NUCLEOTIDE SEQUENCE</scope>
</reference>
<accession>A0A645EB32</accession>
<evidence type="ECO:0000313" key="1">
    <source>
        <dbReference type="EMBL" id="MPM97983.1"/>
    </source>
</evidence>
<sequence length="286" mass="30964">MRCRGGTSRWRIAFHGRSACGCRVFCGRPFAGRCLDFVAAFLHQNNAADHGRRIASRIVVHSVQWEAQHRQGVAIALALDHDMPDGLACDWIEIDCAIVLPGVEQPVVLVRAGYASRIVGFVLLDLLADLVGQALGHEVDCAIKDPTCCAIPIQGQDSPLRQHAADCAHQPLDERHCRGGGEALSRAALQVVSYGHLVCLPDDCSKCLYALKGAGARFGALPAQKGAQRFQDGVFTPQEGQRIGRSNGLQQDQGELLVGQVIAFSGWRKANLVFGGVRLRQGTRER</sequence>
<dbReference type="EMBL" id="VSSQ01044182">
    <property type="protein sequence ID" value="MPM97983.1"/>
    <property type="molecule type" value="Genomic_DNA"/>
</dbReference>
<gene>
    <name evidence="1" type="ORF">SDC9_145164</name>
</gene>
<proteinExistence type="predicted"/>
<name>A0A645EB32_9ZZZZ</name>
<organism evidence="1">
    <name type="scientific">bioreactor metagenome</name>
    <dbReference type="NCBI Taxonomy" id="1076179"/>
    <lineage>
        <taxon>unclassified sequences</taxon>
        <taxon>metagenomes</taxon>
        <taxon>ecological metagenomes</taxon>
    </lineage>
</organism>